<organism evidence="11">
    <name type="scientific">Schistosoma curassoni</name>
    <dbReference type="NCBI Taxonomy" id="6186"/>
    <lineage>
        <taxon>Eukaryota</taxon>
        <taxon>Metazoa</taxon>
        <taxon>Spiralia</taxon>
        <taxon>Lophotrochozoa</taxon>
        <taxon>Platyhelminthes</taxon>
        <taxon>Trematoda</taxon>
        <taxon>Digenea</taxon>
        <taxon>Strigeidida</taxon>
        <taxon>Schistosomatoidea</taxon>
        <taxon>Schistosomatidae</taxon>
        <taxon>Schistosoma</taxon>
    </lineage>
</organism>
<evidence type="ECO:0000256" key="1">
    <source>
        <dbReference type="ARBA" id="ARBA00018517"/>
    </source>
</evidence>
<dbReference type="Proteomes" id="UP000279833">
    <property type="component" value="Unassembled WGS sequence"/>
</dbReference>
<dbReference type="PANTHER" id="PTHR14741">
    <property type="entry name" value="S-ADENOSYLMETHIONINE-DEPENDENT METHYLTRANSFERASE RELATED"/>
    <property type="match status" value="1"/>
</dbReference>
<feature type="region of interest" description="Disordered" evidence="8">
    <location>
        <begin position="216"/>
        <end position="236"/>
    </location>
</feature>
<sequence length="265" mass="29688">MFALHSRGVIDSLSDVSSSDDENEINKNKVSSSDDEIAVPSQRFAPVSLTEVLRKRNKVARVLYNSNKVLPKYWKRRYDLFERFDEGVQLDEEAWYSITPETIARHQAKTCSCDLLVDAFAGVGGNTIQFARTCQLVLAIENCFPRLLMLQINAQIYGVLSNIMLVCGDVEKILSSLRIVRLSSTSFTTDNDDTSVRTLENQCESDHLKVTSIRSPENNRSTLLSGNNEQSADFSSETSINIDDNILKPDFNLSEHQSSSSHLLA</sequence>
<reference evidence="9 10" key="2">
    <citation type="submission" date="2018-11" db="EMBL/GenBank/DDBJ databases">
        <authorList>
            <consortium name="Pathogen Informatics"/>
        </authorList>
    </citation>
    <scope>NUCLEOTIDE SEQUENCE [LARGE SCALE GENOMIC DNA]</scope>
    <source>
        <strain evidence="9">Dakar</strain>
        <strain evidence="10">Dakar, Senegal</strain>
    </source>
</reference>
<evidence type="ECO:0000256" key="5">
    <source>
        <dbReference type="ARBA" id="ARBA00048763"/>
    </source>
</evidence>
<evidence type="ECO:0000313" key="9">
    <source>
        <dbReference type="EMBL" id="VDP71876.1"/>
    </source>
</evidence>
<dbReference type="SUPFAM" id="SSF53335">
    <property type="entry name" value="S-adenosyl-L-methionine-dependent methyltransferases"/>
    <property type="match status" value="1"/>
</dbReference>
<dbReference type="Pfam" id="PF09445">
    <property type="entry name" value="Methyltransf_15"/>
    <property type="match status" value="1"/>
</dbReference>
<evidence type="ECO:0000313" key="11">
    <source>
        <dbReference type="WBParaSite" id="SCUD_0002033901-mRNA-1"/>
    </source>
</evidence>
<dbReference type="PANTHER" id="PTHR14741:SF32">
    <property type="entry name" value="TRIMETHYLGUANOSINE SYNTHASE"/>
    <property type="match status" value="1"/>
</dbReference>
<dbReference type="AlphaFoldDB" id="A0A183KZ39"/>
<evidence type="ECO:0000256" key="2">
    <source>
        <dbReference type="ARBA" id="ARBA00025783"/>
    </source>
</evidence>
<comment type="catalytic activity">
    <reaction evidence="3">
        <text>a 5'-end (N(2),N(7)-dimethyl 5'-triphosphoguanosine)-ribonucleoside in snoRNA + S-adenosyl-L-methionine = a 5'-end (N(2),N(2),N(7)-trimethyl 5'-triphosphoguanosine)-ribonucleoside in snoRNA + S-adenosyl-L-homocysteine + H(+)</text>
        <dbReference type="Rhea" id="RHEA:78507"/>
        <dbReference type="Rhea" id="RHEA-COMP:19088"/>
        <dbReference type="Rhea" id="RHEA-COMP:19090"/>
        <dbReference type="ChEBI" id="CHEBI:15378"/>
        <dbReference type="ChEBI" id="CHEBI:57856"/>
        <dbReference type="ChEBI" id="CHEBI:59789"/>
        <dbReference type="ChEBI" id="CHEBI:167623"/>
        <dbReference type="ChEBI" id="CHEBI:172880"/>
    </reaction>
    <physiologicalReaction direction="left-to-right" evidence="3">
        <dbReference type="Rhea" id="RHEA:78508"/>
    </physiologicalReaction>
</comment>
<dbReference type="InterPro" id="IPR029063">
    <property type="entry name" value="SAM-dependent_MTases_sf"/>
</dbReference>
<feature type="region of interest" description="Disordered" evidence="8">
    <location>
        <begin position="15"/>
        <end position="34"/>
    </location>
</feature>
<comment type="catalytic activity">
    <reaction evidence="4">
        <text>a 5'-end (N(7)-methyl 5'-triphosphoguanosine)-ribonucleoside in snoRNA + S-adenosyl-L-methionine = a 5'-end (N(2),N(7)-dimethyl 5'-triphosphoguanosine)-ribonucleoside in snoRNA + S-adenosyl-L-homocysteine + H(+)</text>
        <dbReference type="Rhea" id="RHEA:78475"/>
        <dbReference type="Rhea" id="RHEA-COMP:19086"/>
        <dbReference type="Rhea" id="RHEA-COMP:19088"/>
        <dbReference type="ChEBI" id="CHEBI:15378"/>
        <dbReference type="ChEBI" id="CHEBI:57856"/>
        <dbReference type="ChEBI" id="CHEBI:59789"/>
        <dbReference type="ChEBI" id="CHEBI:156461"/>
        <dbReference type="ChEBI" id="CHEBI:172880"/>
    </reaction>
    <physiologicalReaction direction="left-to-right" evidence="4">
        <dbReference type="Rhea" id="RHEA:78476"/>
    </physiologicalReaction>
</comment>
<comment type="similarity">
    <text evidence="2">Belongs to the methyltransferase superfamily. Trimethylguanosine synthase family.</text>
</comment>
<comment type="catalytic activity">
    <reaction evidence="5">
        <text>a 5'-end (N(2),N(7)-dimethyl 5'-triphosphoguanosine)-ribonucleoside in snRNA + S-adenosyl-L-methionine = a 5'-end (N(2),N(2),N(7)-trimethyl 5'-triphosphoguanosine)-ribonucleoside in snRNA + S-adenosyl-L-homocysteine + H(+)</text>
        <dbReference type="Rhea" id="RHEA:78479"/>
        <dbReference type="Rhea" id="RHEA-COMP:19087"/>
        <dbReference type="Rhea" id="RHEA-COMP:19089"/>
        <dbReference type="ChEBI" id="CHEBI:15378"/>
        <dbReference type="ChEBI" id="CHEBI:57856"/>
        <dbReference type="ChEBI" id="CHEBI:59789"/>
        <dbReference type="ChEBI" id="CHEBI:167623"/>
        <dbReference type="ChEBI" id="CHEBI:172880"/>
    </reaction>
    <physiologicalReaction direction="left-to-right" evidence="5">
        <dbReference type="Rhea" id="RHEA:78480"/>
    </physiologicalReaction>
</comment>
<protein>
    <recommendedName>
        <fullName evidence="1">Trimethylguanosine synthase</fullName>
    </recommendedName>
    <alternativeName>
        <fullName evidence="7">Cap-specific guanine-N(2) methyltransferase</fullName>
    </alternativeName>
</protein>
<evidence type="ECO:0000256" key="4">
    <source>
        <dbReference type="ARBA" id="ARBA00048740"/>
    </source>
</evidence>
<evidence type="ECO:0000256" key="8">
    <source>
        <dbReference type="SAM" id="MobiDB-lite"/>
    </source>
</evidence>
<evidence type="ECO:0000256" key="7">
    <source>
        <dbReference type="ARBA" id="ARBA00049790"/>
    </source>
</evidence>
<keyword evidence="10" id="KW-1185">Reference proteome</keyword>
<gene>
    <name evidence="9" type="ORF">SCUD_LOCUS20336</name>
</gene>
<dbReference type="GO" id="GO:0071164">
    <property type="term" value="F:RNA cap trimethylguanosine synthase activity"/>
    <property type="evidence" value="ECO:0007669"/>
    <property type="project" value="TreeGrafter"/>
</dbReference>
<evidence type="ECO:0000256" key="3">
    <source>
        <dbReference type="ARBA" id="ARBA00047418"/>
    </source>
</evidence>
<accession>A0A183KZ39</accession>
<dbReference type="STRING" id="6186.A0A183KZ39"/>
<evidence type="ECO:0000313" key="10">
    <source>
        <dbReference type="Proteomes" id="UP000279833"/>
    </source>
</evidence>
<reference evidence="11" key="1">
    <citation type="submission" date="2016-06" db="UniProtKB">
        <authorList>
            <consortium name="WormBaseParasite"/>
        </authorList>
    </citation>
    <scope>IDENTIFICATION</scope>
</reference>
<dbReference type="GO" id="GO:0005634">
    <property type="term" value="C:nucleus"/>
    <property type="evidence" value="ECO:0007669"/>
    <property type="project" value="TreeGrafter"/>
</dbReference>
<dbReference type="Gene3D" id="3.40.50.150">
    <property type="entry name" value="Vaccinia Virus protein VP39"/>
    <property type="match status" value="1"/>
</dbReference>
<proteinExistence type="inferred from homology"/>
<dbReference type="EMBL" id="UZAK01044079">
    <property type="protein sequence ID" value="VDP71876.1"/>
    <property type="molecule type" value="Genomic_DNA"/>
</dbReference>
<name>A0A183KZ39_9TREM</name>
<dbReference type="WBParaSite" id="SCUD_0002033901-mRNA-1">
    <property type="protein sequence ID" value="SCUD_0002033901-mRNA-1"/>
    <property type="gene ID" value="SCUD_0002033901"/>
</dbReference>
<comment type="catalytic activity">
    <reaction evidence="6">
        <text>a 5'-end (N(7)-methyl 5'-triphosphoguanosine)-ribonucleoside in snRNA + S-adenosyl-L-methionine = a 5'-end (N(2),N(7)-dimethyl 5'-triphosphoguanosine)-ribonucleoside in snRNA + S-adenosyl-L-homocysteine + H(+)</text>
        <dbReference type="Rhea" id="RHEA:78471"/>
        <dbReference type="Rhea" id="RHEA-COMP:19085"/>
        <dbReference type="Rhea" id="RHEA-COMP:19087"/>
        <dbReference type="ChEBI" id="CHEBI:15378"/>
        <dbReference type="ChEBI" id="CHEBI:57856"/>
        <dbReference type="ChEBI" id="CHEBI:59789"/>
        <dbReference type="ChEBI" id="CHEBI:156461"/>
        <dbReference type="ChEBI" id="CHEBI:172880"/>
    </reaction>
    <physiologicalReaction direction="left-to-right" evidence="6">
        <dbReference type="Rhea" id="RHEA:78472"/>
    </physiologicalReaction>
</comment>
<dbReference type="InterPro" id="IPR019012">
    <property type="entry name" value="RNA_cap_Gua-N2-MeTrfase"/>
</dbReference>
<evidence type="ECO:0000256" key="6">
    <source>
        <dbReference type="ARBA" id="ARBA00049075"/>
    </source>
</evidence>